<proteinExistence type="predicted"/>
<reference evidence="5" key="1">
    <citation type="submission" date="2021-01" db="EMBL/GenBank/DDBJ databases">
        <authorList>
            <person name="Corre E."/>
            <person name="Pelletier E."/>
            <person name="Niang G."/>
            <person name="Scheremetjew M."/>
            <person name="Finn R."/>
            <person name="Kale V."/>
            <person name="Holt S."/>
            <person name="Cochrane G."/>
            <person name="Meng A."/>
            <person name="Brown T."/>
            <person name="Cohen L."/>
        </authorList>
    </citation>
    <scope>NUCLEOTIDE SEQUENCE</scope>
    <source>
        <strain evidence="5">CCMP3105</strain>
    </source>
</reference>
<dbReference type="SUPFAM" id="SSF54928">
    <property type="entry name" value="RNA-binding domain, RBD"/>
    <property type="match status" value="2"/>
</dbReference>
<name>A0A7S4R3Q4_9DINO</name>
<dbReference type="InterPro" id="IPR012677">
    <property type="entry name" value="Nucleotide-bd_a/b_plait_sf"/>
</dbReference>
<dbReference type="GO" id="GO:0003729">
    <property type="term" value="F:mRNA binding"/>
    <property type="evidence" value="ECO:0007669"/>
    <property type="project" value="TreeGrafter"/>
</dbReference>
<evidence type="ECO:0000256" key="3">
    <source>
        <dbReference type="SAM" id="MobiDB-lite"/>
    </source>
</evidence>
<protein>
    <recommendedName>
        <fullName evidence="4">RRM domain-containing protein</fullName>
    </recommendedName>
</protein>
<accession>A0A7S4R3Q4</accession>
<evidence type="ECO:0000256" key="2">
    <source>
        <dbReference type="PROSITE-ProRule" id="PRU00176"/>
    </source>
</evidence>
<dbReference type="PROSITE" id="PS50102">
    <property type="entry name" value="RRM"/>
    <property type="match status" value="2"/>
</dbReference>
<dbReference type="Pfam" id="PF00076">
    <property type="entry name" value="RRM_1"/>
    <property type="match status" value="2"/>
</dbReference>
<feature type="compositionally biased region" description="Gly residues" evidence="3">
    <location>
        <begin position="128"/>
        <end position="140"/>
    </location>
</feature>
<dbReference type="PANTHER" id="PTHR48025:SF1">
    <property type="entry name" value="RRM DOMAIN-CONTAINING PROTEIN"/>
    <property type="match status" value="1"/>
</dbReference>
<sequence length="257" mass="26824">MGWGGSGKGFEFTVQHPDRTVWLGNLPEGTTHTDLMPMMKTVGDCRRVQVGRKGTGFAFFSNPNEAKAAIEQLNGSVVNGTAIQVDTYTSKTPGGGSGGKGGGWGEKGNKGAAGVWKPQFQKIQPVGKGWGKGGSSWGKGGDDWGCGNGWGYKGGDSWGSKGGWGGGKGGGKGKKFDFKVAHPDRTVWIGNIAQGTTHEDLMPLFKTVGDCKRVQVGTKGTGFAFFADEAAAQAAITQLNGSSVNGQEIQVDVYTKK</sequence>
<dbReference type="EMBL" id="HBNR01041312">
    <property type="protein sequence ID" value="CAE4600257.1"/>
    <property type="molecule type" value="Transcribed_RNA"/>
</dbReference>
<gene>
    <name evidence="5" type="ORF">AMON00008_LOCUS28676</name>
</gene>
<dbReference type="AlphaFoldDB" id="A0A7S4R3Q4"/>
<evidence type="ECO:0000256" key="1">
    <source>
        <dbReference type="ARBA" id="ARBA00022884"/>
    </source>
</evidence>
<dbReference type="InterPro" id="IPR050502">
    <property type="entry name" value="Euk_RNA-bind_prot"/>
</dbReference>
<dbReference type="PANTHER" id="PTHR48025">
    <property type="entry name" value="OS02G0815200 PROTEIN"/>
    <property type="match status" value="1"/>
</dbReference>
<feature type="compositionally biased region" description="Gly residues" evidence="3">
    <location>
        <begin position="93"/>
        <end position="106"/>
    </location>
</feature>
<dbReference type="CDD" id="cd00590">
    <property type="entry name" value="RRM_SF"/>
    <property type="match status" value="1"/>
</dbReference>
<keyword evidence="1 2" id="KW-0694">RNA-binding</keyword>
<dbReference type="InterPro" id="IPR035979">
    <property type="entry name" value="RBD_domain_sf"/>
</dbReference>
<feature type="region of interest" description="Disordered" evidence="3">
    <location>
        <begin position="89"/>
        <end position="140"/>
    </location>
</feature>
<evidence type="ECO:0000259" key="4">
    <source>
        <dbReference type="PROSITE" id="PS50102"/>
    </source>
</evidence>
<feature type="domain" description="RRM" evidence="4">
    <location>
        <begin position="185"/>
        <end position="256"/>
    </location>
</feature>
<dbReference type="InterPro" id="IPR000504">
    <property type="entry name" value="RRM_dom"/>
</dbReference>
<dbReference type="Gene3D" id="3.30.70.330">
    <property type="match status" value="2"/>
</dbReference>
<dbReference type="SMART" id="SM00360">
    <property type="entry name" value="RRM"/>
    <property type="match status" value="2"/>
</dbReference>
<feature type="domain" description="RRM" evidence="4">
    <location>
        <begin position="19"/>
        <end position="90"/>
    </location>
</feature>
<evidence type="ECO:0000313" key="5">
    <source>
        <dbReference type="EMBL" id="CAE4600257.1"/>
    </source>
</evidence>
<organism evidence="5">
    <name type="scientific">Alexandrium monilatum</name>
    <dbReference type="NCBI Taxonomy" id="311494"/>
    <lineage>
        <taxon>Eukaryota</taxon>
        <taxon>Sar</taxon>
        <taxon>Alveolata</taxon>
        <taxon>Dinophyceae</taxon>
        <taxon>Gonyaulacales</taxon>
        <taxon>Pyrocystaceae</taxon>
        <taxon>Alexandrium</taxon>
    </lineage>
</organism>